<protein>
    <recommendedName>
        <fullName evidence="2">ATP-dependent Clp protease proteolytic subunit</fullName>
    </recommendedName>
</protein>
<evidence type="ECO:0000256" key="3">
    <source>
        <dbReference type="SAM" id="MobiDB-lite"/>
    </source>
</evidence>
<dbReference type="PANTHER" id="PTHR10381:SF6">
    <property type="entry name" value="ATP-DEPENDENT CLP PROTEASE PROTEOLYTIC SUBUNIT-RELATED PROTEIN 3, CHLOROPLASTIC"/>
    <property type="match status" value="1"/>
</dbReference>
<reference evidence="4" key="1">
    <citation type="submission" date="2021-01" db="EMBL/GenBank/DDBJ databases">
        <authorList>
            <person name="Corre E."/>
            <person name="Pelletier E."/>
            <person name="Niang G."/>
            <person name="Scheremetjew M."/>
            <person name="Finn R."/>
            <person name="Kale V."/>
            <person name="Holt S."/>
            <person name="Cochrane G."/>
            <person name="Meng A."/>
            <person name="Brown T."/>
            <person name="Cohen L."/>
        </authorList>
    </citation>
    <scope>NUCLEOTIDE SEQUENCE</scope>
    <source>
        <strain evidence="4">CCMP1320</strain>
    </source>
</reference>
<dbReference type="GO" id="GO:0004176">
    <property type="term" value="F:ATP-dependent peptidase activity"/>
    <property type="evidence" value="ECO:0007669"/>
    <property type="project" value="InterPro"/>
</dbReference>
<feature type="region of interest" description="Disordered" evidence="3">
    <location>
        <begin position="1"/>
        <end position="54"/>
    </location>
</feature>
<dbReference type="SUPFAM" id="SSF52096">
    <property type="entry name" value="ClpP/crotonase"/>
    <property type="match status" value="1"/>
</dbReference>
<evidence type="ECO:0000256" key="2">
    <source>
        <dbReference type="RuleBase" id="RU003567"/>
    </source>
</evidence>
<dbReference type="InterPro" id="IPR023562">
    <property type="entry name" value="ClpP/TepA"/>
</dbReference>
<dbReference type="CDD" id="cd07017">
    <property type="entry name" value="S14_ClpP_2"/>
    <property type="match status" value="1"/>
</dbReference>
<accession>A0A7S3QPZ9</accession>
<dbReference type="PRINTS" id="PR00127">
    <property type="entry name" value="CLPPROTEASEP"/>
</dbReference>
<feature type="compositionally biased region" description="Polar residues" evidence="3">
    <location>
        <begin position="8"/>
        <end position="39"/>
    </location>
</feature>
<evidence type="ECO:0000256" key="1">
    <source>
        <dbReference type="ARBA" id="ARBA00007039"/>
    </source>
</evidence>
<evidence type="ECO:0000313" key="4">
    <source>
        <dbReference type="EMBL" id="CAE0488954.1"/>
    </source>
</evidence>
<proteinExistence type="inferred from homology"/>
<dbReference type="Pfam" id="PF00574">
    <property type="entry name" value="CLP_protease"/>
    <property type="match status" value="1"/>
</dbReference>
<dbReference type="GO" id="GO:0009536">
    <property type="term" value="C:plastid"/>
    <property type="evidence" value="ECO:0007669"/>
    <property type="project" value="UniProtKB-ARBA"/>
</dbReference>
<sequence length="452" mass="50503">MLRGITAWQGSASTSGRQGTKCQPTRIGTRSRRSLTVNARRSLADRGRKPPPPDLPSLLFDQRIVYLGMPLVPAVTELIVAELLYLEKQGQTLPIEMLINSSGTTRQDGEILAFDSEGIAMLSAMGFVRNPISTVNMGLAVGWSAAVLAFGKKGWRKSLPHSLAMIQQPRTPPTGQRQAIEVHIKWREVLDYKRELLRMLSIGTGWPVGKLDADMQRPLYMRPQDALQYNIIDEVIQPNRMKEEKAAAYWLKSGRAETEGRLEQWFEYLSLQEEYALKESFKKAVAQDLRRSYRDSAMRVLKGTNKVAEQMSALPQMLPEAMQTGQDEVRLPFSREGLRVALLNSERYAQRNIDRHVAAGKVKMPARWESEIQQSMQEEQQLVSQQGTPLSSTPIYYDPDGTSSTVGGGSISPVAEGKGEVDYEALIKAVDAMDPAQFATVNMDSLVAQYTR</sequence>
<dbReference type="EMBL" id="HBIP01007543">
    <property type="protein sequence ID" value="CAE0488954.1"/>
    <property type="molecule type" value="Transcribed_RNA"/>
</dbReference>
<dbReference type="GO" id="GO:0009368">
    <property type="term" value="C:endopeptidase Clp complex"/>
    <property type="evidence" value="ECO:0007669"/>
    <property type="project" value="TreeGrafter"/>
</dbReference>
<dbReference type="Gene3D" id="3.90.226.10">
    <property type="entry name" value="2-enoyl-CoA Hydratase, Chain A, domain 1"/>
    <property type="match status" value="1"/>
</dbReference>
<dbReference type="GO" id="GO:0004252">
    <property type="term" value="F:serine-type endopeptidase activity"/>
    <property type="evidence" value="ECO:0007669"/>
    <property type="project" value="InterPro"/>
</dbReference>
<organism evidence="4">
    <name type="scientific">Dunaliella tertiolecta</name>
    <name type="common">Green alga</name>
    <dbReference type="NCBI Taxonomy" id="3047"/>
    <lineage>
        <taxon>Eukaryota</taxon>
        <taxon>Viridiplantae</taxon>
        <taxon>Chlorophyta</taxon>
        <taxon>core chlorophytes</taxon>
        <taxon>Chlorophyceae</taxon>
        <taxon>CS clade</taxon>
        <taxon>Chlamydomonadales</taxon>
        <taxon>Dunaliellaceae</taxon>
        <taxon>Dunaliella</taxon>
    </lineage>
</organism>
<dbReference type="GO" id="GO:0006515">
    <property type="term" value="P:protein quality control for misfolded or incompletely synthesized proteins"/>
    <property type="evidence" value="ECO:0007669"/>
    <property type="project" value="TreeGrafter"/>
</dbReference>
<dbReference type="PANTHER" id="PTHR10381">
    <property type="entry name" value="ATP-DEPENDENT CLP PROTEASE PROTEOLYTIC SUBUNIT"/>
    <property type="match status" value="1"/>
</dbReference>
<dbReference type="InterPro" id="IPR029045">
    <property type="entry name" value="ClpP/crotonase-like_dom_sf"/>
</dbReference>
<dbReference type="AlphaFoldDB" id="A0A7S3QPZ9"/>
<gene>
    <name evidence="4" type="ORF">DTER00134_LOCUS4024</name>
</gene>
<name>A0A7S3QPZ9_DUNTE</name>
<dbReference type="GO" id="GO:0051117">
    <property type="term" value="F:ATPase binding"/>
    <property type="evidence" value="ECO:0007669"/>
    <property type="project" value="TreeGrafter"/>
</dbReference>
<dbReference type="InterPro" id="IPR001907">
    <property type="entry name" value="ClpP"/>
</dbReference>
<comment type="similarity">
    <text evidence="1 2">Belongs to the peptidase S14 family.</text>
</comment>